<feature type="chain" id="PRO_5045728770" evidence="11">
    <location>
        <begin position="27"/>
        <end position="359"/>
    </location>
</feature>
<dbReference type="InterPro" id="IPR036737">
    <property type="entry name" value="OmpA-like_sf"/>
</dbReference>
<dbReference type="InterPro" id="IPR011250">
    <property type="entry name" value="OMP/PagP_B-barrel"/>
</dbReference>
<evidence type="ECO:0000256" key="10">
    <source>
        <dbReference type="PROSITE-ProRule" id="PRU00473"/>
    </source>
</evidence>
<dbReference type="Pfam" id="PF13505">
    <property type="entry name" value="OMP_b-brl"/>
    <property type="match status" value="1"/>
</dbReference>
<keyword evidence="8 10" id="KW-0472">Membrane</keyword>
<keyword evidence="4" id="KW-0812">Transmembrane</keyword>
<sequence>MKSNNMKYIAAAVALLGLTASGTVLAQSNAYEKPAAGTYHPSWYIAPSLNAMDPDHQFDADKIGGGGGLRMGKPISPSWDIQFGTTYSRSRDGADSYRQNTLGADALFMFSRDRLRPFVLLGGGAQYDKANGPSVHASQISPYANVGIGVQYSINNQWGVQADLRHAQSYMKDSKLGFDHTHTNILTVGMTYAFDKPAAPAPVYRETPPPAPVAQAPVVVTPPPVVVAPPPPRFERYTLSSTELFAFNSSDLNSAQPKLNEIADVLNRDTTITNVNVIGYTDRLGSDQYNQKLSQRRAQTVKTYLVSKGVDANRLTAVGKGESNPVVECSEKNRSALITCLEPNRRVEVEQIVIERRVK</sequence>
<proteinExistence type="predicted"/>
<dbReference type="Gene3D" id="2.40.160.20">
    <property type="match status" value="1"/>
</dbReference>
<comment type="caution">
    <text evidence="13">The sequence shown here is derived from an EMBL/GenBank/DDBJ whole genome shotgun (WGS) entry which is preliminary data.</text>
</comment>
<evidence type="ECO:0000256" key="8">
    <source>
        <dbReference type="ARBA" id="ARBA00023136"/>
    </source>
</evidence>
<keyword evidence="2" id="KW-0813">Transport</keyword>
<evidence type="ECO:0000256" key="9">
    <source>
        <dbReference type="ARBA" id="ARBA00023237"/>
    </source>
</evidence>
<feature type="domain" description="OmpA-like" evidence="12">
    <location>
        <begin position="232"/>
        <end position="355"/>
    </location>
</feature>
<evidence type="ECO:0000256" key="7">
    <source>
        <dbReference type="ARBA" id="ARBA00023114"/>
    </source>
</evidence>
<reference evidence="13 14" key="1">
    <citation type="submission" date="2024-07" db="EMBL/GenBank/DDBJ databases">
        <title>Uliginosibacterium flavum JJ3220;KACC:17644.</title>
        <authorList>
            <person name="Kim M.K."/>
        </authorList>
    </citation>
    <scope>NUCLEOTIDE SEQUENCE [LARGE SCALE GENOMIC DNA]</scope>
    <source>
        <strain evidence="13 14">KACC:17644</strain>
    </source>
</reference>
<dbReference type="Gene3D" id="3.30.1330.60">
    <property type="entry name" value="OmpA-like domain"/>
    <property type="match status" value="1"/>
</dbReference>
<name>A0ABV2TJ88_9RHOO</name>
<accession>A0ABV2TJ88</accession>
<dbReference type="RefSeq" id="WP_354600450.1">
    <property type="nucleotide sequence ID" value="NZ_JBEWZI010000006.1"/>
</dbReference>
<protein>
    <submittedName>
        <fullName evidence="13">OmpA family protein</fullName>
    </submittedName>
</protein>
<comment type="subcellular location">
    <subcellularLocation>
        <location evidence="1">Cell outer membrane</location>
        <topology evidence="1">Multi-pass membrane protein</topology>
    </subcellularLocation>
</comment>
<evidence type="ECO:0000256" key="1">
    <source>
        <dbReference type="ARBA" id="ARBA00004571"/>
    </source>
</evidence>
<keyword evidence="14" id="KW-1185">Reference proteome</keyword>
<dbReference type="Proteomes" id="UP001549691">
    <property type="component" value="Unassembled WGS sequence"/>
</dbReference>
<evidence type="ECO:0000256" key="6">
    <source>
        <dbReference type="ARBA" id="ARBA00023065"/>
    </source>
</evidence>
<evidence type="ECO:0000256" key="2">
    <source>
        <dbReference type="ARBA" id="ARBA00022448"/>
    </source>
</evidence>
<gene>
    <name evidence="13" type="ORF">ABXR19_07295</name>
</gene>
<evidence type="ECO:0000259" key="12">
    <source>
        <dbReference type="PROSITE" id="PS51123"/>
    </source>
</evidence>
<feature type="signal peptide" evidence="11">
    <location>
        <begin position="1"/>
        <end position="26"/>
    </location>
</feature>
<dbReference type="InterPro" id="IPR027385">
    <property type="entry name" value="Beta-barrel_OMP"/>
</dbReference>
<dbReference type="SUPFAM" id="SSF56925">
    <property type="entry name" value="OMPA-like"/>
    <property type="match status" value="1"/>
</dbReference>
<dbReference type="EMBL" id="JBEWZI010000006">
    <property type="protein sequence ID" value="MET7013990.1"/>
    <property type="molecule type" value="Genomic_DNA"/>
</dbReference>
<keyword evidence="9" id="KW-0998">Cell outer membrane</keyword>
<dbReference type="InterPro" id="IPR050330">
    <property type="entry name" value="Bact_OuterMem_StrucFunc"/>
</dbReference>
<dbReference type="PANTHER" id="PTHR30329:SF21">
    <property type="entry name" value="LIPOPROTEIN YIAD-RELATED"/>
    <property type="match status" value="1"/>
</dbReference>
<evidence type="ECO:0000313" key="14">
    <source>
        <dbReference type="Proteomes" id="UP001549691"/>
    </source>
</evidence>
<keyword evidence="6" id="KW-0406">Ion transport</keyword>
<dbReference type="SUPFAM" id="SSF103088">
    <property type="entry name" value="OmpA-like"/>
    <property type="match status" value="1"/>
</dbReference>
<evidence type="ECO:0000313" key="13">
    <source>
        <dbReference type="EMBL" id="MET7013990.1"/>
    </source>
</evidence>
<dbReference type="Pfam" id="PF00691">
    <property type="entry name" value="OmpA"/>
    <property type="match status" value="1"/>
</dbReference>
<dbReference type="InterPro" id="IPR006690">
    <property type="entry name" value="OMPA-like_CS"/>
</dbReference>
<organism evidence="13 14">
    <name type="scientific">Uliginosibacterium flavum</name>
    <dbReference type="NCBI Taxonomy" id="1396831"/>
    <lineage>
        <taxon>Bacteria</taxon>
        <taxon>Pseudomonadati</taxon>
        <taxon>Pseudomonadota</taxon>
        <taxon>Betaproteobacteria</taxon>
        <taxon>Rhodocyclales</taxon>
        <taxon>Zoogloeaceae</taxon>
        <taxon>Uliginosibacterium</taxon>
    </lineage>
</organism>
<evidence type="ECO:0000256" key="3">
    <source>
        <dbReference type="ARBA" id="ARBA00022452"/>
    </source>
</evidence>
<dbReference type="PROSITE" id="PS51123">
    <property type="entry name" value="OMPA_2"/>
    <property type="match status" value="1"/>
</dbReference>
<evidence type="ECO:0000256" key="5">
    <source>
        <dbReference type="ARBA" id="ARBA00022729"/>
    </source>
</evidence>
<dbReference type="PRINTS" id="PR01021">
    <property type="entry name" value="OMPADOMAIN"/>
</dbReference>
<evidence type="ECO:0000256" key="11">
    <source>
        <dbReference type="SAM" id="SignalP"/>
    </source>
</evidence>
<keyword evidence="5 11" id="KW-0732">Signal</keyword>
<dbReference type="PROSITE" id="PS01068">
    <property type="entry name" value="OMPA_1"/>
    <property type="match status" value="1"/>
</dbReference>
<keyword evidence="3" id="KW-1134">Transmembrane beta strand</keyword>
<dbReference type="InterPro" id="IPR006665">
    <property type="entry name" value="OmpA-like"/>
</dbReference>
<dbReference type="InterPro" id="IPR006664">
    <property type="entry name" value="OMP_bac"/>
</dbReference>
<dbReference type="CDD" id="cd07185">
    <property type="entry name" value="OmpA_C-like"/>
    <property type="match status" value="1"/>
</dbReference>
<dbReference type="PANTHER" id="PTHR30329">
    <property type="entry name" value="STATOR ELEMENT OF FLAGELLAR MOTOR COMPLEX"/>
    <property type="match status" value="1"/>
</dbReference>
<keyword evidence="7" id="KW-0626">Porin</keyword>
<evidence type="ECO:0000256" key="4">
    <source>
        <dbReference type="ARBA" id="ARBA00022692"/>
    </source>
</evidence>